<keyword evidence="6 11" id="KW-0472">Membrane</keyword>
<evidence type="ECO:0000256" key="2">
    <source>
        <dbReference type="ARBA" id="ARBA00010663"/>
    </source>
</evidence>
<feature type="domain" description="G-protein coupled receptors family 1 profile" evidence="12">
    <location>
        <begin position="46"/>
        <end position="374"/>
    </location>
</feature>
<dbReference type="Pfam" id="PF00001">
    <property type="entry name" value="7tm_1"/>
    <property type="match status" value="1"/>
</dbReference>
<dbReference type="OrthoDB" id="5957382at2759"/>
<gene>
    <name evidence="13" type="ORF">PVAND_004172</name>
</gene>
<keyword evidence="8 9" id="KW-0807">Transducer</keyword>
<evidence type="ECO:0000256" key="8">
    <source>
        <dbReference type="ARBA" id="ARBA00023224"/>
    </source>
</evidence>
<dbReference type="InterPro" id="IPR017452">
    <property type="entry name" value="GPCR_Rhodpsn_7TM"/>
</dbReference>
<evidence type="ECO:0000256" key="4">
    <source>
        <dbReference type="ARBA" id="ARBA00022989"/>
    </source>
</evidence>
<accession>A0A9J6BYA3</accession>
<evidence type="ECO:0000256" key="5">
    <source>
        <dbReference type="ARBA" id="ARBA00023040"/>
    </source>
</evidence>
<evidence type="ECO:0000259" key="12">
    <source>
        <dbReference type="PROSITE" id="PS50262"/>
    </source>
</evidence>
<dbReference type="GO" id="GO:0008188">
    <property type="term" value="F:neuropeptide receptor activity"/>
    <property type="evidence" value="ECO:0007669"/>
    <property type="project" value="TreeGrafter"/>
</dbReference>
<feature type="transmembrane region" description="Helical" evidence="11">
    <location>
        <begin position="203"/>
        <end position="228"/>
    </location>
</feature>
<comment type="caution">
    <text evidence="13">The sequence shown here is derived from an EMBL/GenBank/DDBJ whole genome shotgun (WGS) entry which is preliminary data.</text>
</comment>
<evidence type="ECO:0000313" key="14">
    <source>
        <dbReference type="Proteomes" id="UP001107558"/>
    </source>
</evidence>
<dbReference type="PANTHER" id="PTHR24238:SF58">
    <property type="entry name" value="FI22604P1"/>
    <property type="match status" value="1"/>
</dbReference>
<keyword evidence="7 9" id="KW-0675">Receptor</keyword>
<feature type="region of interest" description="Disordered" evidence="10">
    <location>
        <begin position="243"/>
        <end position="274"/>
    </location>
</feature>
<evidence type="ECO:0000256" key="9">
    <source>
        <dbReference type="RuleBase" id="RU000688"/>
    </source>
</evidence>
<dbReference type="AlphaFoldDB" id="A0A9J6BYA3"/>
<feature type="compositionally biased region" description="Polar residues" evidence="10">
    <location>
        <begin position="254"/>
        <end position="274"/>
    </location>
</feature>
<dbReference type="Proteomes" id="UP001107558">
    <property type="component" value="Chromosome 3"/>
</dbReference>
<feature type="transmembrane region" description="Helical" evidence="11">
    <location>
        <begin position="67"/>
        <end position="86"/>
    </location>
</feature>
<dbReference type="Gene3D" id="1.20.1070.10">
    <property type="entry name" value="Rhodopsin 7-helix transmembrane proteins"/>
    <property type="match status" value="1"/>
</dbReference>
<comment type="similarity">
    <text evidence="2 9">Belongs to the G-protein coupled receptor 1 family.</text>
</comment>
<name>A0A9J6BYA3_POLVA</name>
<organism evidence="13 14">
    <name type="scientific">Polypedilum vanderplanki</name>
    <name type="common">Sleeping chironomid midge</name>
    <dbReference type="NCBI Taxonomy" id="319348"/>
    <lineage>
        <taxon>Eukaryota</taxon>
        <taxon>Metazoa</taxon>
        <taxon>Ecdysozoa</taxon>
        <taxon>Arthropoda</taxon>
        <taxon>Hexapoda</taxon>
        <taxon>Insecta</taxon>
        <taxon>Pterygota</taxon>
        <taxon>Neoptera</taxon>
        <taxon>Endopterygota</taxon>
        <taxon>Diptera</taxon>
        <taxon>Nematocera</taxon>
        <taxon>Chironomoidea</taxon>
        <taxon>Chironomidae</taxon>
        <taxon>Chironominae</taxon>
        <taxon>Polypedilum</taxon>
        <taxon>Polypedilum</taxon>
    </lineage>
</organism>
<comment type="subcellular location">
    <subcellularLocation>
        <location evidence="1">Membrane</location>
        <topology evidence="1">Multi-pass membrane protein</topology>
    </subcellularLocation>
</comment>
<dbReference type="CDD" id="cd00637">
    <property type="entry name" value="7tm_classA_rhodopsin-like"/>
    <property type="match status" value="1"/>
</dbReference>
<evidence type="ECO:0000256" key="7">
    <source>
        <dbReference type="ARBA" id="ARBA00023170"/>
    </source>
</evidence>
<reference evidence="13" key="1">
    <citation type="submission" date="2021-03" db="EMBL/GenBank/DDBJ databases">
        <title>Chromosome level genome of the anhydrobiotic midge Polypedilum vanderplanki.</title>
        <authorList>
            <person name="Yoshida Y."/>
            <person name="Kikawada T."/>
            <person name="Gusev O."/>
        </authorList>
    </citation>
    <scope>NUCLEOTIDE SEQUENCE</scope>
    <source>
        <strain evidence="13">NIAS01</strain>
        <tissue evidence="13">Whole body or cell culture</tissue>
    </source>
</reference>
<evidence type="ECO:0000256" key="1">
    <source>
        <dbReference type="ARBA" id="ARBA00004141"/>
    </source>
</evidence>
<dbReference type="EMBL" id="JADBJN010000003">
    <property type="protein sequence ID" value="KAG5674190.1"/>
    <property type="molecule type" value="Genomic_DNA"/>
</dbReference>
<feature type="transmembrane region" description="Helical" evidence="11">
    <location>
        <begin position="353"/>
        <end position="377"/>
    </location>
</feature>
<evidence type="ECO:0000256" key="10">
    <source>
        <dbReference type="SAM" id="MobiDB-lite"/>
    </source>
</evidence>
<dbReference type="SUPFAM" id="SSF81321">
    <property type="entry name" value="Family A G protein-coupled receptor-like"/>
    <property type="match status" value="1"/>
</dbReference>
<feature type="transmembrane region" description="Helical" evidence="11">
    <location>
        <begin position="320"/>
        <end position="341"/>
    </location>
</feature>
<protein>
    <recommendedName>
        <fullName evidence="12">G-protein coupled receptors family 1 profile domain-containing protein</fullName>
    </recommendedName>
</protein>
<dbReference type="PANTHER" id="PTHR24238">
    <property type="entry name" value="G-PROTEIN COUPLED RECEPTOR"/>
    <property type="match status" value="1"/>
</dbReference>
<feature type="transmembrane region" description="Helical" evidence="11">
    <location>
        <begin position="106"/>
        <end position="127"/>
    </location>
</feature>
<keyword evidence="5 9" id="KW-0297">G-protein coupled receptor</keyword>
<sequence>MISEDKVVDRPEYRTIWENKLQQLNHGERITFLCVFCLITSVAVIGNFLTIYVVITRKQRLMFKICLLSLAISDLIYASSCSINYISKLMFNTSALWYLGRHCCTIIPFLQTLSLLSGSMSLVSIALDRYMAIFNRKNFQWEPGMILCLSGVFIIWLLAAGISSPMFFSYETVNIIVVPEDNQENFYIAQLCTITNDDKEGTLYYYSLIFIFVFLPLFITFVSFNTIIACEIYKRRKAPGNFHERKRSKKNNEDSSSTAECDGKTSNDTNSTSIRNNASKDASIEINSQPHQQIFIVQAQQQNNDRCNERQKRQMRMFRVILVLVCVFILFRLPTWIFLLVKLNYFIEARVQWVLNYTFSAIGILNSTVNPFLYTFLSQTIRCTSYIREKCHKLCKLCRSKATTVQGNYANNAAIFAKNDDQNKCQYDNGGVYLGN</sequence>
<proteinExistence type="inferred from homology"/>
<feature type="transmembrane region" description="Helical" evidence="11">
    <location>
        <begin position="147"/>
        <end position="168"/>
    </location>
</feature>
<evidence type="ECO:0000256" key="3">
    <source>
        <dbReference type="ARBA" id="ARBA00022692"/>
    </source>
</evidence>
<keyword evidence="3 9" id="KW-0812">Transmembrane</keyword>
<dbReference type="PROSITE" id="PS00237">
    <property type="entry name" value="G_PROTEIN_RECEP_F1_1"/>
    <property type="match status" value="1"/>
</dbReference>
<dbReference type="PROSITE" id="PS50262">
    <property type="entry name" value="G_PROTEIN_RECEP_F1_2"/>
    <property type="match status" value="1"/>
</dbReference>
<evidence type="ECO:0000313" key="13">
    <source>
        <dbReference type="EMBL" id="KAG5674190.1"/>
    </source>
</evidence>
<evidence type="ECO:0000256" key="6">
    <source>
        <dbReference type="ARBA" id="ARBA00023136"/>
    </source>
</evidence>
<evidence type="ECO:0000256" key="11">
    <source>
        <dbReference type="SAM" id="Phobius"/>
    </source>
</evidence>
<keyword evidence="4 11" id="KW-1133">Transmembrane helix</keyword>
<dbReference type="PRINTS" id="PR00237">
    <property type="entry name" value="GPCRRHODOPSN"/>
</dbReference>
<keyword evidence="14" id="KW-1185">Reference proteome</keyword>
<dbReference type="InterPro" id="IPR000276">
    <property type="entry name" value="GPCR_Rhodpsn"/>
</dbReference>
<dbReference type="GO" id="GO:0005886">
    <property type="term" value="C:plasma membrane"/>
    <property type="evidence" value="ECO:0007669"/>
    <property type="project" value="TreeGrafter"/>
</dbReference>
<feature type="transmembrane region" description="Helical" evidence="11">
    <location>
        <begin position="30"/>
        <end position="55"/>
    </location>
</feature>